<evidence type="ECO:0000313" key="3">
    <source>
        <dbReference type="EMBL" id="MDK4306502.1"/>
    </source>
</evidence>
<keyword evidence="5" id="KW-1185">Reference proteome</keyword>
<gene>
    <name evidence="2" type="ORF">QPX23_09655</name>
    <name evidence="3" type="ORF">QPX42_02895</name>
</gene>
<dbReference type="Gene3D" id="3.40.50.720">
    <property type="entry name" value="NAD(P)-binding Rossmann-like Domain"/>
    <property type="match status" value="1"/>
</dbReference>
<evidence type="ECO:0000256" key="1">
    <source>
        <dbReference type="SAM" id="MobiDB-lite"/>
    </source>
</evidence>
<evidence type="ECO:0000313" key="4">
    <source>
        <dbReference type="Proteomes" id="UP001224412"/>
    </source>
</evidence>
<proteinExistence type="predicted"/>
<feature type="region of interest" description="Disordered" evidence="1">
    <location>
        <begin position="208"/>
        <end position="233"/>
    </location>
</feature>
<protein>
    <recommendedName>
        <fullName evidence="6">TOMM leader peptide-binding protein</fullName>
    </recommendedName>
</protein>
<dbReference type="AlphaFoldDB" id="A0AAP4BPA8"/>
<dbReference type="EMBL" id="JASNUQ010000019">
    <property type="protein sequence ID" value="MDK4290975.1"/>
    <property type="molecule type" value="Genomic_DNA"/>
</dbReference>
<comment type="caution">
    <text evidence="3">The sequence shown here is derived from an EMBL/GenBank/DDBJ whole genome shotgun (WGS) entry which is preliminary data.</text>
</comment>
<evidence type="ECO:0000313" key="2">
    <source>
        <dbReference type="EMBL" id="MDK4290975.1"/>
    </source>
</evidence>
<name>A0AAP4BPA8_9CORY</name>
<dbReference type="Proteomes" id="UP001239759">
    <property type="component" value="Unassembled WGS sequence"/>
</dbReference>
<dbReference type="EMBL" id="JASNVH010000003">
    <property type="protein sequence ID" value="MDK4306502.1"/>
    <property type="molecule type" value="Genomic_DNA"/>
</dbReference>
<reference evidence="3 5" key="1">
    <citation type="submission" date="2023-05" db="EMBL/GenBank/DDBJ databases">
        <title>Metabolic capabilities are highly conserved among human nasal-associated Corynebacterium species in pangenomic analyses.</title>
        <authorList>
            <person name="Tran T.H."/>
            <person name="Roberts A.Q."/>
            <person name="Escapa I.F."/>
            <person name="Gao W."/>
            <person name="Conlan S."/>
            <person name="Kong H."/>
            <person name="Segre J.A."/>
            <person name="Kelly M.S."/>
            <person name="Lemon K.P."/>
        </authorList>
    </citation>
    <scope>NUCLEOTIDE SEQUENCE</scope>
    <source>
        <strain evidence="3">KPL2773</strain>
        <strain evidence="2 5">KPL3772</strain>
    </source>
</reference>
<sequence>MGDEQHRFYFAPGVRVVQRDENCLQFGVDSTRVGIVETTRPETLATSLHELPRLFNRKDFSIASHSAGLTQPAAHSLFDDLLAYGIIRPALSRPVIVLGTGFLATMLRNALTDADFLVRSPLPGEPEETYLSMQNAQDNNIPVLVVDRLAETTTMAPLLLAMARTWIPVSLIDATGVVGPIHINAMGPCPLCMELHRTDRDPTWHAATQGLRSHQTSPGSTASPGSKANKGKKIADGSMQHFPTAAAHSTVAHVIVTLESFYELSPPPGASPHRIHPGQLYELDPYARPQQRIVDNHPRCPECFMHTDGRYRANPAQTVQPFSGLFR</sequence>
<accession>A0AAP4BPA8</accession>
<evidence type="ECO:0000313" key="5">
    <source>
        <dbReference type="Proteomes" id="UP001239759"/>
    </source>
</evidence>
<organism evidence="3 4">
    <name type="scientific">Corynebacterium pseudodiphtheriticum</name>
    <dbReference type="NCBI Taxonomy" id="37637"/>
    <lineage>
        <taxon>Bacteria</taxon>
        <taxon>Bacillati</taxon>
        <taxon>Actinomycetota</taxon>
        <taxon>Actinomycetes</taxon>
        <taxon>Mycobacteriales</taxon>
        <taxon>Corynebacteriaceae</taxon>
        <taxon>Corynebacterium</taxon>
    </lineage>
</organism>
<evidence type="ECO:0008006" key="6">
    <source>
        <dbReference type="Google" id="ProtNLM"/>
    </source>
</evidence>
<feature type="compositionally biased region" description="Polar residues" evidence="1">
    <location>
        <begin position="210"/>
        <end position="226"/>
    </location>
</feature>
<dbReference type="Proteomes" id="UP001224412">
    <property type="component" value="Unassembled WGS sequence"/>
</dbReference>
<dbReference type="RefSeq" id="WP_284575517.1">
    <property type="nucleotide sequence ID" value="NZ_JASNUB010000013.1"/>
</dbReference>